<evidence type="ECO:0000256" key="1">
    <source>
        <dbReference type="SAM" id="MobiDB-lite"/>
    </source>
</evidence>
<accession>A0AAU9K486</accession>
<organism evidence="2 3">
    <name type="scientific">Blepharisma stoltei</name>
    <dbReference type="NCBI Taxonomy" id="1481888"/>
    <lineage>
        <taxon>Eukaryota</taxon>
        <taxon>Sar</taxon>
        <taxon>Alveolata</taxon>
        <taxon>Ciliophora</taxon>
        <taxon>Postciliodesmatophora</taxon>
        <taxon>Heterotrichea</taxon>
        <taxon>Heterotrichida</taxon>
        <taxon>Blepharismidae</taxon>
        <taxon>Blepharisma</taxon>
    </lineage>
</organism>
<gene>
    <name evidence="2" type="ORF">BSTOLATCC_MIC56985</name>
</gene>
<dbReference type="EMBL" id="CAJZBQ010000055">
    <property type="protein sequence ID" value="CAG9332693.1"/>
    <property type="molecule type" value="Genomic_DNA"/>
</dbReference>
<sequence length="1082" mass="126098">MSSNSHRLLRSKTPEVSIMKGKWDERFYLGKIPVMPLSRFPFKTRKSFHAPRYSNSSSQANSVSASRFQSRPSTSFRTSTPQRSTSQQRFTRNDTFRAISQKRFSYNDTFLTVKNKLEEFWDRKSIPEPLKQAFRECIFSLPSNKSIPIMSKEIEDLKSNNALVQIAIKSVEDRERLLNQVKDLVKAFNMSKEYETIKDLQLEAAETLQTYRNISLNVVENIARWREHLAYAQLIGISKEAIHPRIVQFIWEGENYLIKMRNDISFVNKTVLAAFFKFDNNPDTFLVVPSRVTGQKKPSELKKEEYYFKKSGDLIIPLPSILLKRIRIAEMLIMEEIFNEHRLSSGVTKPENSVIIEYRSVDNIKREDLSPDISENESILAKAIERERMSSDIVEKEANPVEKEIIPAKDVEEEISPIKNSDKEILFDEMIEEDIISDHNTLTKAMPIQIEDKPSDNIEKEIKFEESPKQRAYKFEINMNLFDALNKNIIKSIKENSTNDIQKSIIWDEISNEIISEQISKFSFEISNDLYEQANLAGIVFGDLLYEAAEKMCKSILNNEIKLERENEHRNQALIKKIADDENMKVADLIYTSLIISLASEISQQEIIDEIEYIRTLNDEEIENNKLSYSLFSDLISHLVENLTDKFILDEIESYEKEKLLISDMIFMEFMNDLTIDIANKEISKEEFRLKKIKEKKIISEIAAGLFPEFLYSLAQEIVLEQIIVERKRLQDIAEIKEIENIRICEMLINDWIAKLVEEISKKEINDHKQNLIKVEQNEKIIKSKIDKKVSKRILAGIINECIKQNFNIRKLSEEWLLEEIESSSQASSVQDIGSDTYKSDAKLKEELMLSSAGSSKYKNDDYPPLNFATENNFRGLQNFDIARIKIPENFLETYIQDYYRFLPELFNYFVPPVNLLLYEEIIKGIDPNILWINKESTILGLLVCSFDSDYSRSRRLNIYHISCLNANYFKIILGGVLDYLWEEHPCDEIRLHVYNERNQKFEGIPKELKDCLTYFQFRYKAQIPNSIGNASVMGKYRPPGVSCKLINLKQTDKGVKNEILMDFTTEKTNIDKFDKLAFLKI</sequence>
<reference evidence="2" key="1">
    <citation type="submission" date="2021-09" db="EMBL/GenBank/DDBJ databases">
        <authorList>
            <consortium name="AG Swart"/>
            <person name="Singh M."/>
            <person name="Singh A."/>
            <person name="Seah K."/>
            <person name="Emmerich C."/>
        </authorList>
    </citation>
    <scope>NUCLEOTIDE SEQUENCE</scope>
    <source>
        <strain evidence="2">ATCC30299</strain>
    </source>
</reference>
<name>A0AAU9K486_9CILI</name>
<feature type="compositionally biased region" description="Low complexity" evidence="1">
    <location>
        <begin position="54"/>
        <end position="90"/>
    </location>
</feature>
<evidence type="ECO:0000313" key="3">
    <source>
        <dbReference type="Proteomes" id="UP001162131"/>
    </source>
</evidence>
<protein>
    <submittedName>
        <fullName evidence="2">Uncharacterized protein</fullName>
    </submittedName>
</protein>
<comment type="caution">
    <text evidence="2">The sequence shown here is derived from an EMBL/GenBank/DDBJ whole genome shotgun (WGS) entry which is preliminary data.</text>
</comment>
<dbReference type="AlphaFoldDB" id="A0AAU9K486"/>
<feature type="region of interest" description="Disordered" evidence="1">
    <location>
        <begin position="50"/>
        <end position="92"/>
    </location>
</feature>
<dbReference type="Proteomes" id="UP001162131">
    <property type="component" value="Unassembled WGS sequence"/>
</dbReference>
<evidence type="ECO:0000313" key="2">
    <source>
        <dbReference type="EMBL" id="CAG9332693.1"/>
    </source>
</evidence>
<keyword evidence="3" id="KW-1185">Reference proteome</keyword>
<proteinExistence type="predicted"/>